<gene>
    <name evidence="6" type="ORF">ACFQ03_22355</name>
</gene>
<feature type="domain" description="Mur ligase central" evidence="5">
    <location>
        <begin position="1"/>
        <end position="151"/>
    </location>
</feature>
<comment type="pathway">
    <text evidence="1 3">Cell wall biogenesis; peptidoglycan biosynthesis.</text>
</comment>
<dbReference type="NCBIfam" id="NF001126">
    <property type="entry name" value="PRK00139.1-4"/>
    <property type="match status" value="1"/>
</dbReference>
<dbReference type="PANTHER" id="PTHR23135">
    <property type="entry name" value="MUR LIGASE FAMILY MEMBER"/>
    <property type="match status" value="1"/>
</dbReference>
<reference evidence="7" key="1">
    <citation type="journal article" date="2019" name="Int. J. Syst. Evol. Microbiol.">
        <title>The Global Catalogue of Microorganisms (GCM) 10K type strain sequencing project: providing services to taxonomists for standard genome sequencing and annotation.</title>
        <authorList>
            <consortium name="The Broad Institute Genomics Platform"/>
            <consortium name="The Broad Institute Genome Sequencing Center for Infectious Disease"/>
            <person name="Wu L."/>
            <person name="Ma J."/>
        </authorList>
    </citation>
    <scope>NUCLEOTIDE SEQUENCE [LARGE SCALE GENOMIC DNA]</scope>
    <source>
        <strain evidence="7">CCUG 57263</strain>
    </source>
</reference>
<evidence type="ECO:0000313" key="7">
    <source>
        <dbReference type="Proteomes" id="UP001597120"/>
    </source>
</evidence>
<comment type="similarity">
    <text evidence="2">Belongs to the MurCDEF family. MurE subfamily.</text>
</comment>
<dbReference type="InterPro" id="IPR005761">
    <property type="entry name" value="UDP-N-AcMur-Glu-dNH2Pim_ligase"/>
</dbReference>
<evidence type="ECO:0000259" key="5">
    <source>
        <dbReference type="Pfam" id="PF08245"/>
    </source>
</evidence>
<keyword evidence="3" id="KW-0133">Cell shape</keyword>
<proteinExistence type="inferred from homology"/>
<dbReference type="InterPro" id="IPR036565">
    <property type="entry name" value="Mur-like_cat_sf"/>
</dbReference>
<organism evidence="6 7">
    <name type="scientific">Paenibacillus residui</name>
    <dbReference type="NCBI Taxonomy" id="629724"/>
    <lineage>
        <taxon>Bacteria</taxon>
        <taxon>Bacillati</taxon>
        <taxon>Bacillota</taxon>
        <taxon>Bacilli</taxon>
        <taxon>Bacillales</taxon>
        <taxon>Paenibacillaceae</taxon>
        <taxon>Paenibacillus</taxon>
    </lineage>
</organism>
<accession>A0ABW3DH29</accession>
<name>A0ABW3DH29_9BACL</name>
<keyword evidence="6" id="KW-0436">Ligase</keyword>
<comment type="caution">
    <text evidence="6">The sequence shown here is derived from an EMBL/GenBank/DDBJ whole genome shotgun (WGS) entry which is preliminary data.</text>
</comment>
<dbReference type="InterPro" id="IPR013221">
    <property type="entry name" value="Mur_ligase_cen"/>
</dbReference>
<keyword evidence="3" id="KW-0131">Cell cycle</keyword>
<evidence type="ECO:0000256" key="1">
    <source>
        <dbReference type="ARBA" id="ARBA00004752"/>
    </source>
</evidence>
<keyword evidence="3" id="KW-0132">Cell division</keyword>
<protein>
    <submittedName>
        <fullName evidence="6">UDP-N-acetylmuramoyl-L-alanyl-D-glutamate--2, 6-diaminopimelate ligase</fullName>
        <ecNumber evidence="6">6.3.2.13</ecNumber>
    </submittedName>
</protein>
<dbReference type="Gene3D" id="3.40.1190.10">
    <property type="entry name" value="Mur-like, catalytic domain"/>
    <property type="match status" value="1"/>
</dbReference>
<keyword evidence="7" id="KW-1185">Reference proteome</keyword>
<keyword evidence="3" id="KW-0961">Cell wall biogenesis/degradation</keyword>
<dbReference type="SUPFAM" id="SSF53244">
    <property type="entry name" value="MurD-like peptide ligases, peptide-binding domain"/>
    <property type="match status" value="1"/>
</dbReference>
<dbReference type="Proteomes" id="UP001597120">
    <property type="component" value="Unassembled WGS sequence"/>
</dbReference>
<dbReference type="GO" id="GO:0008765">
    <property type="term" value="F:UDP-N-acetylmuramoylalanyl-D-glutamate-2,6-diaminopimelate ligase activity"/>
    <property type="evidence" value="ECO:0007669"/>
    <property type="project" value="UniProtKB-EC"/>
</dbReference>
<comment type="subcellular location">
    <subcellularLocation>
        <location evidence="3">Cytoplasm</location>
    </subcellularLocation>
</comment>
<dbReference type="Pfam" id="PF08245">
    <property type="entry name" value="Mur_ligase_M"/>
    <property type="match status" value="1"/>
</dbReference>
<dbReference type="RefSeq" id="WP_379291077.1">
    <property type="nucleotide sequence ID" value="NZ_JBHTIU010000092.1"/>
</dbReference>
<evidence type="ECO:0000259" key="4">
    <source>
        <dbReference type="Pfam" id="PF02875"/>
    </source>
</evidence>
<feature type="domain" description="Mur ligase C-terminal" evidence="4">
    <location>
        <begin position="173"/>
        <end position="303"/>
    </location>
</feature>
<dbReference type="NCBIfam" id="TIGR01085">
    <property type="entry name" value="murE"/>
    <property type="match status" value="1"/>
</dbReference>
<evidence type="ECO:0000256" key="2">
    <source>
        <dbReference type="ARBA" id="ARBA00005898"/>
    </source>
</evidence>
<dbReference type="InterPro" id="IPR004101">
    <property type="entry name" value="Mur_ligase_C"/>
</dbReference>
<dbReference type="EC" id="6.3.2.13" evidence="6"/>
<dbReference type="Gene3D" id="3.90.190.20">
    <property type="entry name" value="Mur ligase, C-terminal domain"/>
    <property type="match status" value="1"/>
</dbReference>
<dbReference type="InterPro" id="IPR036615">
    <property type="entry name" value="Mur_ligase_C_dom_sf"/>
</dbReference>
<evidence type="ECO:0000313" key="6">
    <source>
        <dbReference type="EMBL" id="MFD0871874.1"/>
    </source>
</evidence>
<sequence length="333" mass="35960">MKEASTDYCVMEVTSQGLDMGRVLGCNFRTAVFTNLTQDHLDYHGTMEKYLEAKSLLFSRLGNSFSAEPSERKFAVLNADDPASAALRRMTAAQVITYGMAHRADVTAADVELTSKGTRFTLVSFAGKISIDLRMVGRFNVYNALAAAAAALAEGISLQEIREGLHSLSSVPGRMEVIDAGQDYLVLADYSHTPDGLEKALAAVREFAENKVITVFGCGGNRDRGKRPIMGKLAAQFSDYVIITSDNPRSEAPQTILKEIEAGLLEAGAVGGKHELVEDRKAAIARAVAAAGSGDVVLIAGKGHETVQILKDRTIRFDDREAAREAIRQRMTS</sequence>
<keyword evidence="3" id="KW-0573">Peptidoglycan synthesis</keyword>
<dbReference type="SUPFAM" id="SSF53623">
    <property type="entry name" value="MurD-like peptide ligases, catalytic domain"/>
    <property type="match status" value="1"/>
</dbReference>
<dbReference type="Pfam" id="PF02875">
    <property type="entry name" value="Mur_ligase_C"/>
    <property type="match status" value="1"/>
</dbReference>
<dbReference type="EMBL" id="JBHTIU010000092">
    <property type="protein sequence ID" value="MFD0871874.1"/>
    <property type="molecule type" value="Genomic_DNA"/>
</dbReference>
<evidence type="ECO:0000256" key="3">
    <source>
        <dbReference type="RuleBase" id="RU004135"/>
    </source>
</evidence>
<dbReference type="PANTHER" id="PTHR23135:SF4">
    <property type="entry name" value="UDP-N-ACETYLMURAMOYL-L-ALANYL-D-GLUTAMATE--2,6-DIAMINOPIMELATE LIGASE MURE HOMOLOG, CHLOROPLASTIC"/>
    <property type="match status" value="1"/>
</dbReference>